<evidence type="ECO:0000313" key="3">
    <source>
        <dbReference type="Proteomes" id="UP000032568"/>
    </source>
</evidence>
<sequence length="126" mass="13616">MKSVITALLTAATAFAFSANAATYKFVAANNLPGTQICVSAAKNDLIGYKDMAKRYGVRHKYIANNLTCNGEEIARFAAAYGATRTADYINRFHKGKVSIIDIAKAAQEKQQAAGEDQEVILVMVH</sequence>
<name>A0AAE9YW98_9GAMM</name>
<accession>A0AAE9YW98</accession>
<dbReference type="AlphaFoldDB" id="A0AAE9YW98"/>
<dbReference type="EMBL" id="CP059735">
    <property type="protein sequence ID" value="WDE00728.1"/>
    <property type="molecule type" value="Genomic_DNA"/>
</dbReference>
<dbReference type="KEGG" id="tact:SG35_008900"/>
<evidence type="ECO:0000256" key="1">
    <source>
        <dbReference type="SAM" id="SignalP"/>
    </source>
</evidence>
<dbReference type="RefSeq" id="WP_044830886.1">
    <property type="nucleotide sequence ID" value="NZ_CP059735.1"/>
</dbReference>
<protein>
    <submittedName>
        <fullName evidence="2">DUF3718 domain-containing protein</fullName>
    </submittedName>
</protein>
<dbReference type="Pfam" id="PF12514">
    <property type="entry name" value="DUF3718"/>
    <property type="match status" value="1"/>
</dbReference>
<gene>
    <name evidence="2" type="ORF">SG35_008900</name>
</gene>
<organism evidence="2 3">
    <name type="scientific">Thalassomonas actiniarum</name>
    <dbReference type="NCBI Taxonomy" id="485447"/>
    <lineage>
        <taxon>Bacteria</taxon>
        <taxon>Pseudomonadati</taxon>
        <taxon>Pseudomonadota</taxon>
        <taxon>Gammaproteobacteria</taxon>
        <taxon>Alteromonadales</taxon>
        <taxon>Colwelliaceae</taxon>
        <taxon>Thalassomonas</taxon>
    </lineage>
</organism>
<reference evidence="2 3" key="2">
    <citation type="journal article" date="2022" name="Mar. Drugs">
        <title>Bioassay-Guided Fractionation Leads to the Detection of Cholic Acid Generated by the Rare Thalassomonas sp.</title>
        <authorList>
            <person name="Pheiffer F."/>
            <person name="Schneider Y.K."/>
            <person name="Hansen E.H."/>
            <person name="Andersen J.H."/>
            <person name="Isaksson J."/>
            <person name="Busche T."/>
            <person name="R C."/>
            <person name="Kalinowski J."/>
            <person name="Zyl L.V."/>
            <person name="Trindade M."/>
        </authorList>
    </citation>
    <scope>NUCLEOTIDE SEQUENCE [LARGE SCALE GENOMIC DNA]</scope>
    <source>
        <strain evidence="2 3">A5K-106</strain>
    </source>
</reference>
<keyword evidence="3" id="KW-1185">Reference proteome</keyword>
<proteinExistence type="predicted"/>
<feature type="chain" id="PRO_5041969817" evidence="1">
    <location>
        <begin position="22"/>
        <end position="126"/>
    </location>
</feature>
<feature type="signal peptide" evidence="1">
    <location>
        <begin position="1"/>
        <end position="21"/>
    </location>
</feature>
<keyword evidence="1" id="KW-0732">Signal</keyword>
<evidence type="ECO:0000313" key="2">
    <source>
        <dbReference type="EMBL" id="WDE00728.1"/>
    </source>
</evidence>
<reference evidence="2 3" key="1">
    <citation type="journal article" date="2015" name="Genome Announc.">
        <title>Draft Genome Sequences of Marine Isolates of Thalassomonas viridans and Thalassomonas actiniarum.</title>
        <authorList>
            <person name="Olonade I."/>
            <person name="van Zyl L.J."/>
            <person name="Trindade M."/>
        </authorList>
    </citation>
    <scope>NUCLEOTIDE SEQUENCE [LARGE SCALE GENOMIC DNA]</scope>
    <source>
        <strain evidence="2 3">A5K-106</strain>
    </source>
</reference>
<dbReference type="Proteomes" id="UP000032568">
    <property type="component" value="Chromosome"/>
</dbReference>
<dbReference type="InterPro" id="IPR022193">
    <property type="entry name" value="DUF3718"/>
</dbReference>